<dbReference type="Gene3D" id="1.10.10.10">
    <property type="entry name" value="Winged helix-like DNA-binding domain superfamily/Winged helix DNA-binding domain"/>
    <property type="match status" value="1"/>
</dbReference>
<sequence length="96" mass="11174">MNIKRNEAIIYLILKYIEQEEEPEFREIGTSKKAFYAALEEIHKADWATNITFKRGGLLNRIKLAVVTGSRLTQSGRYFITDFERKVASEDSHHNI</sequence>
<dbReference type="InterPro" id="IPR036388">
    <property type="entry name" value="WH-like_DNA-bd_sf"/>
</dbReference>
<keyword evidence="2" id="KW-1185">Reference proteome</keyword>
<name>A0ABX1YBS2_9BACL</name>
<reference evidence="1 2" key="1">
    <citation type="submission" date="2019-10" db="EMBL/GenBank/DDBJ databases">
        <title>Description of Paenibacillus terricola sp. nov.</title>
        <authorList>
            <person name="Carlier A."/>
            <person name="Qi S."/>
        </authorList>
    </citation>
    <scope>NUCLEOTIDE SEQUENCE [LARGE SCALE GENOMIC DNA]</scope>
    <source>
        <strain evidence="1 2">LMG 31459</strain>
    </source>
</reference>
<accession>A0ABX1YBS2</accession>
<dbReference type="RefSeq" id="WP_171716487.1">
    <property type="nucleotide sequence ID" value="NZ_WHOB01000018.1"/>
</dbReference>
<comment type="caution">
    <text evidence="1">The sequence shown here is derived from an EMBL/GenBank/DDBJ whole genome shotgun (WGS) entry which is preliminary data.</text>
</comment>
<evidence type="ECO:0000313" key="1">
    <source>
        <dbReference type="EMBL" id="NOU78402.1"/>
    </source>
</evidence>
<dbReference type="Proteomes" id="UP000596857">
    <property type="component" value="Unassembled WGS sequence"/>
</dbReference>
<gene>
    <name evidence="1" type="ORF">GC101_05860</name>
</gene>
<organism evidence="1 2">
    <name type="scientific">Paenibacillus phytohabitans</name>
    <dbReference type="NCBI Taxonomy" id="2654978"/>
    <lineage>
        <taxon>Bacteria</taxon>
        <taxon>Bacillati</taxon>
        <taxon>Bacillota</taxon>
        <taxon>Bacilli</taxon>
        <taxon>Bacillales</taxon>
        <taxon>Paenibacillaceae</taxon>
        <taxon>Paenibacillus</taxon>
    </lineage>
</organism>
<evidence type="ECO:0000313" key="2">
    <source>
        <dbReference type="Proteomes" id="UP000596857"/>
    </source>
</evidence>
<dbReference type="EMBL" id="WHOB01000018">
    <property type="protein sequence ID" value="NOU78402.1"/>
    <property type="molecule type" value="Genomic_DNA"/>
</dbReference>
<protein>
    <submittedName>
        <fullName evidence="1">Uncharacterized protein</fullName>
    </submittedName>
</protein>
<proteinExistence type="predicted"/>